<dbReference type="AlphaFoldDB" id="A0AAV5FX94"/>
<gene>
    <name evidence="4" type="primary">gb28544</name>
    <name evidence="4" type="ORF">PR202_gb28544</name>
</gene>
<dbReference type="Proteomes" id="UP001054889">
    <property type="component" value="Unassembled WGS sequence"/>
</dbReference>
<feature type="region of interest" description="Disordered" evidence="2">
    <location>
        <begin position="35"/>
        <end position="54"/>
    </location>
</feature>
<dbReference type="GO" id="GO:0004252">
    <property type="term" value="F:serine-type endopeptidase activity"/>
    <property type="evidence" value="ECO:0007669"/>
    <property type="project" value="InterPro"/>
</dbReference>
<feature type="domain" description="Peptidase S9A N-terminal" evidence="3">
    <location>
        <begin position="48"/>
        <end position="98"/>
    </location>
</feature>
<dbReference type="Pfam" id="PF02897">
    <property type="entry name" value="Peptidase_S9_N"/>
    <property type="match status" value="1"/>
</dbReference>
<reference evidence="4" key="1">
    <citation type="journal article" date="2018" name="DNA Res.">
        <title>Multiple hybrid de novo genome assembly of finger millet, an orphan allotetraploid crop.</title>
        <authorList>
            <person name="Hatakeyama M."/>
            <person name="Aluri S."/>
            <person name="Balachadran M.T."/>
            <person name="Sivarajan S.R."/>
            <person name="Patrignani A."/>
            <person name="Gruter S."/>
            <person name="Poveda L."/>
            <person name="Shimizu-Inatsugi R."/>
            <person name="Baeten J."/>
            <person name="Francoijs K.J."/>
            <person name="Nataraja K.N."/>
            <person name="Reddy Y.A.N."/>
            <person name="Phadnis S."/>
            <person name="Ravikumar R.L."/>
            <person name="Schlapbach R."/>
            <person name="Sreeman S.M."/>
            <person name="Shimizu K.K."/>
        </authorList>
    </citation>
    <scope>NUCLEOTIDE SEQUENCE</scope>
</reference>
<reference evidence="4" key="2">
    <citation type="submission" date="2021-12" db="EMBL/GenBank/DDBJ databases">
        <title>Resequencing data analysis of finger millet.</title>
        <authorList>
            <person name="Hatakeyama M."/>
            <person name="Aluri S."/>
            <person name="Balachadran M.T."/>
            <person name="Sivarajan S.R."/>
            <person name="Poveda L."/>
            <person name="Shimizu-Inatsugi R."/>
            <person name="Schlapbach R."/>
            <person name="Sreeman S.M."/>
            <person name="Shimizu K.K."/>
        </authorList>
    </citation>
    <scope>NUCLEOTIDE SEQUENCE</scope>
</reference>
<dbReference type="PANTHER" id="PTHR11757:SF19">
    <property type="entry name" value="PROLYL ENDOPEPTIDASE-LIKE"/>
    <property type="match status" value="1"/>
</dbReference>
<comment type="similarity">
    <text evidence="1">Belongs to the peptidase S9A family.</text>
</comment>
<comment type="caution">
    <text evidence="4">The sequence shown here is derived from an EMBL/GenBank/DDBJ whole genome shotgun (WGS) entry which is preliminary data.</text>
</comment>
<dbReference type="SUPFAM" id="SSF50993">
    <property type="entry name" value="Peptidase/esterase 'gauge' domain"/>
    <property type="match status" value="1"/>
</dbReference>
<dbReference type="InterPro" id="IPR051543">
    <property type="entry name" value="Serine_Peptidase_S9A"/>
</dbReference>
<sequence>MLFFPRVAALQHHRAPPIPSVLSRRRALLLALLSSSSSSSSSSAMASPPVAKKVPRELVDHGDVRVDNYYWLRDDSRSDPQVLDHLRAENAYTAAVMSGG</sequence>
<evidence type="ECO:0000313" key="4">
    <source>
        <dbReference type="EMBL" id="GJN39426.1"/>
    </source>
</evidence>
<evidence type="ECO:0000256" key="1">
    <source>
        <dbReference type="ARBA" id="ARBA00005228"/>
    </source>
</evidence>
<dbReference type="InterPro" id="IPR023302">
    <property type="entry name" value="Pept_S9A_N"/>
</dbReference>
<dbReference type="GO" id="GO:0005829">
    <property type="term" value="C:cytosol"/>
    <property type="evidence" value="ECO:0007669"/>
    <property type="project" value="TreeGrafter"/>
</dbReference>
<protein>
    <recommendedName>
        <fullName evidence="3">Peptidase S9A N-terminal domain-containing protein</fullName>
    </recommendedName>
</protein>
<accession>A0AAV5FX94</accession>
<name>A0AAV5FX94_ELECO</name>
<organism evidence="4 5">
    <name type="scientific">Eleusine coracana subsp. coracana</name>
    <dbReference type="NCBI Taxonomy" id="191504"/>
    <lineage>
        <taxon>Eukaryota</taxon>
        <taxon>Viridiplantae</taxon>
        <taxon>Streptophyta</taxon>
        <taxon>Embryophyta</taxon>
        <taxon>Tracheophyta</taxon>
        <taxon>Spermatophyta</taxon>
        <taxon>Magnoliopsida</taxon>
        <taxon>Liliopsida</taxon>
        <taxon>Poales</taxon>
        <taxon>Poaceae</taxon>
        <taxon>PACMAD clade</taxon>
        <taxon>Chloridoideae</taxon>
        <taxon>Cynodonteae</taxon>
        <taxon>Eleusininae</taxon>
        <taxon>Eleusine</taxon>
    </lineage>
</organism>
<dbReference type="EMBL" id="BQKI01000097">
    <property type="protein sequence ID" value="GJN39426.1"/>
    <property type="molecule type" value="Genomic_DNA"/>
</dbReference>
<keyword evidence="5" id="KW-1185">Reference proteome</keyword>
<proteinExistence type="inferred from homology"/>
<feature type="compositionally biased region" description="Low complexity" evidence="2">
    <location>
        <begin position="35"/>
        <end position="44"/>
    </location>
</feature>
<evidence type="ECO:0000256" key="2">
    <source>
        <dbReference type="SAM" id="MobiDB-lite"/>
    </source>
</evidence>
<dbReference type="PANTHER" id="PTHR11757">
    <property type="entry name" value="PROTEASE FAMILY S9A OLIGOPEPTIDASE"/>
    <property type="match status" value="1"/>
</dbReference>
<evidence type="ECO:0000313" key="5">
    <source>
        <dbReference type="Proteomes" id="UP001054889"/>
    </source>
</evidence>
<evidence type="ECO:0000259" key="3">
    <source>
        <dbReference type="Pfam" id="PF02897"/>
    </source>
</evidence>
<dbReference type="InterPro" id="IPR029058">
    <property type="entry name" value="AB_hydrolase_fold"/>
</dbReference>
<dbReference type="Gene3D" id="3.40.50.1820">
    <property type="entry name" value="alpha/beta hydrolase"/>
    <property type="match status" value="1"/>
</dbReference>